<evidence type="ECO:0000256" key="5">
    <source>
        <dbReference type="SAM" id="MobiDB-lite"/>
    </source>
</evidence>
<feature type="region of interest" description="Disordered" evidence="5">
    <location>
        <begin position="163"/>
        <end position="263"/>
    </location>
</feature>
<dbReference type="Proteomes" id="UP001210925">
    <property type="component" value="Unassembled WGS sequence"/>
</dbReference>
<keyword evidence="3" id="KW-0539">Nucleus</keyword>
<feature type="compositionally biased region" description="Basic and acidic residues" evidence="5">
    <location>
        <begin position="55"/>
        <end position="64"/>
    </location>
</feature>
<dbReference type="Pfam" id="PF02854">
    <property type="entry name" value="MIF4G"/>
    <property type="match status" value="1"/>
</dbReference>
<feature type="transmembrane region" description="Helical" evidence="6">
    <location>
        <begin position="419"/>
        <end position="441"/>
    </location>
</feature>
<sequence length="799" mass="91372">MKPKNKNTTALPASLKEMLTDKDERFDKRYKKTDRKLKRKEARLQKKVQKSNYYQKKEVKEIPKPIKKPIQSQKPSVKDPELRQRQLKKLSETNPQFFKLLTDSSLVSKQMLLKSGIEQEITPDEDEQTIIDLEKKLKIKKGKLKGVFKKDGLDYLLGDGLGGLGGFGQEESEDEFGKDMGLGAIEGDVDHTEDINSDINESEDGFNGFEEGDELDEGDYESEVDDESEVDVDESEEEDIDDSEMDIDQEEEEQSGQESETQKLEIDYLDEKRKQKTKSTLDIYGQNVTKAYVPPHLRPKTADTNSKLKKQLLGLLNRLSDANISSIVSGVQECYMSNPRHDVTDLVTEIVLGYIGDSANLLDSFSCTYACFIYLLFNISGVEFGAHFVQTLVEKYEISRNQVLASNDDERTNKQCTNYITFFGYLYCFGVVSCILVYDLIKLSIEEMHEIDVEILLRLLKICGSQLRSDDPTALKDIILMVKEKSEAKEKTVRMKFMIETIMELKNNKKNQQKSVQFQQLKKIAGSIIQKNTAFGGLEALRVSLQDIRDINVKGKWWLVGAAWKGNLDQPAKKDDEPKSDLLQLALDQKMNTDVRKSIFVTIMSSQDCMDAYERLLKLNLKEKQQRDIIRVLVHCCQSEKVYNPYYTLTLNQFLANNIPNKITFQYTLWDAIKLIEKMDDDLEEKRKILNLAKLLADLILSDVISLSVLKTVNFSKLNSNLSFFLTSCFHTILTKKGTKLKPDLALEKNLNGLKGMTGIEEFKDGLYLFLGQKFSQPRNTSDPGAYKRRLKLLKSITK</sequence>
<feature type="compositionally biased region" description="Polar residues" evidence="5">
    <location>
        <begin position="1"/>
        <end position="11"/>
    </location>
</feature>
<dbReference type="GO" id="GO:0005730">
    <property type="term" value="C:nucleolus"/>
    <property type="evidence" value="ECO:0007669"/>
    <property type="project" value="UniProtKB-SubCell"/>
</dbReference>
<dbReference type="InterPro" id="IPR003891">
    <property type="entry name" value="Initiation_fac_eIF4g_MI"/>
</dbReference>
<name>A0AAD5UMC2_9FUNG</name>
<feature type="compositionally biased region" description="Basic and acidic residues" evidence="5">
    <location>
        <begin position="18"/>
        <end position="27"/>
    </location>
</feature>
<feature type="compositionally biased region" description="Acidic residues" evidence="5">
    <location>
        <begin position="200"/>
        <end position="255"/>
    </location>
</feature>
<evidence type="ECO:0000256" key="2">
    <source>
        <dbReference type="ARBA" id="ARBA00006856"/>
    </source>
</evidence>
<reference evidence="8" key="1">
    <citation type="submission" date="2020-05" db="EMBL/GenBank/DDBJ databases">
        <title>Phylogenomic resolution of chytrid fungi.</title>
        <authorList>
            <person name="Stajich J.E."/>
            <person name="Amses K."/>
            <person name="Simmons R."/>
            <person name="Seto K."/>
            <person name="Myers J."/>
            <person name="Bonds A."/>
            <person name="Quandt C.A."/>
            <person name="Barry K."/>
            <person name="Liu P."/>
            <person name="Grigoriev I."/>
            <person name="Longcore J.E."/>
            <person name="James T.Y."/>
        </authorList>
    </citation>
    <scope>NUCLEOTIDE SEQUENCE</scope>
    <source>
        <strain evidence="8">PLAUS21</strain>
    </source>
</reference>
<dbReference type="GO" id="GO:0003723">
    <property type="term" value="F:RNA binding"/>
    <property type="evidence" value="ECO:0007669"/>
    <property type="project" value="InterPro"/>
</dbReference>
<comment type="caution">
    <text evidence="8">The sequence shown here is derived from an EMBL/GenBank/DDBJ whole genome shotgun (WGS) entry which is preliminary data.</text>
</comment>
<feature type="compositionally biased region" description="Basic residues" evidence="5">
    <location>
        <begin position="28"/>
        <end position="49"/>
    </location>
</feature>
<dbReference type="SMART" id="SM00543">
    <property type="entry name" value="MIF4G"/>
    <property type="match status" value="1"/>
</dbReference>
<dbReference type="SUPFAM" id="SSF48371">
    <property type="entry name" value="ARM repeat"/>
    <property type="match status" value="1"/>
</dbReference>
<organism evidence="8 9">
    <name type="scientific">Boothiomyces macroporosus</name>
    <dbReference type="NCBI Taxonomy" id="261099"/>
    <lineage>
        <taxon>Eukaryota</taxon>
        <taxon>Fungi</taxon>
        <taxon>Fungi incertae sedis</taxon>
        <taxon>Chytridiomycota</taxon>
        <taxon>Chytridiomycota incertae sedis</taxon>
        <taxon>Chytridiomycetes</taxon>
        <taxon>Rhizophydiales</taxon>
        <taxon>Terramycetaceae</taxon>
        <taxon>Boothiomyces</taxon>
    </lineage>
</organism>
<feature type="coiled-coil region" evidence="4">
    <location>
        <begin position="495"/>
        <end position="522"/>
    </location>
</feature>
<dbReference type="PANTHER" id="PTHR18034">
    <property type="entry name" value="CELL CYCLE CONTROL PROTEIN CWF22-RELATED"/>
    <property type="match status" value="1"/>
</dbReference>
<dbReference type="EMBL" id="JADGKB010000025">
    <property type="protein sequence ID" value="KAJ3258636.1"/>
    <property type="molecule type" value="Genomic_DNA"/>
</dbReference>
<gene>
    <name evidence="8" type="primary">SGD1</name>
    <name evidence="8" type="ORF">HK103_003425</name>
</gene>
<feature type="domain" description="MI" evidence="7">
    <location>
        <begin position="594"/>
        <end position="715"/>
    </location>
</feature>
<feature type="region of interest" description="Disordered" evidence="5">
    <location>
        <begin position="1"/>
        <end position="83"/>
    </location>
</feature>
<keyword evidence="6" id="KW-0812">Transmembrane</keyword>
<evidence type="ECO:0000256" key="6">
    <source>
        <dbReference type="SAM" id="Phobius"/>
    </source>
</evidence>
<protein>
    <submittedName>
        <fullName evidence="8">Suppressor of glycerol defect</fullName>
    </submittedName>
</protein>
<dbReference type="PROSITE" id="PS51366">
    <property type="entry name" value="MI"/>
    <property type="match status" value="1"/>
</dbReference>
<keyword evidence="6" id="KW-0472">Membrane</keyword>
<dbReference type="InterPro" id="IPR003890">
    <property type="entry name" value="MIF4G-like_typ-3"/>
</dbReference>
<dbReference type="GO" id="GO:0042274">
    <property type="term" value="P:ribosomal small subunit biogenesis"/>
    <property type="evidence" value="ECO:0007669"/>
    <property type="project" value="TreeGrafter"/>
</dbReference>
<evidence type="ECO:0000256" key="4">
    <source>
        <dbReference type="SAM" id="Coils"/>
    </source>
</evidence>
<accession>A0AAD5UMC2</accession>
<evidence type="ECO:0000313" key="8">
    <source>
        <dbReference type="EMBL" id="KAJ3258636.1"/>
    </source>
</evidence>
<evidence type="ECO:0000256" key="3">
    <source>
        <dbReference type="ARBA" id="ARBA00023242"/>
    </source>
</evidence>
<dbReference type="PANTHER" id="PTHR18034:SF4">
    <property type="entry name" value="NUCLEOLAR MIF4G DOMAIN-CONTAINING PROTEIN 1"/>
    <property type="match status" value="1"/>
</dbReference>
<evidence type="ECO:0000256" key="1">
    <source>
        <dbReference type="ARBA" id="ARBA00004604"/>
    </source>
</evidence>
<dbReference type="SMART" id="SM00544">
    <property type="entry name" value="MA3"/>
    <property type="match status" value="1"/>
</dbReference>
<proteinExistence type="inferred from homology"/>
<dbReference type="Pfam" id="PF02847">
    <property type="entry name" value="MA3"/>
    <property type="match status" value="1"/>
</dbReference>
<dbReference type="Gene3D" id="1.25.40.180">
    <property type="match status" value="1"/>
</dbReference>
<keyword evidence="6" id="KW-1133">Transmembrane helix</keyword>
<evidence type="ECO:0000313" key="9">
    <source>
        <dbReference type="Proteomes" id="UP001210925"/>
    </source>
</evidence>
<dbReference type="AlphaFoldDB" id="A0AAD5UMC2"/>
<dbReference type="InterPro" id="IPR016024">
    <property type="entry name" value="ARM-type_fold"/>
</dbReference>
<comment type="similarity">
    <text evidence="2">Belongs to the CWC22 family.</text>
</comment>
<comment type="subcellular location">
    <subcellularLocation>
        <location evidence="1">Nucleus</location>
        <location evidence="1">Nucleolus</location>
    </subcellularLocation>
</comment>
<keyword evidence="9" id="KW-1185">Reference proteome</keyword>
<evidence type="ECO:0000259" key="7">
    <source>
        <dbReference type="PROSITE" id="PS51366"/>
    </source>
</evidence>
<keyword evidence="4" id="KW-0175">Coiled coil</keyword>
<dbReference type="InterPro" id="IPR050781">
    <property type="entry name" value="CWC22_splicing_factor"/>
</dbReference>